<feature type="compositionally biased region" description="Polar residues" evidence="1">
    <location>
        <begin position="1"/>
        <end position="14"/>
    </location>
</feature>
<proteinExistence type="predicted"/>
<reference evidence="2" key="2">
    <citation type="submission" date="2020-09" db="EMBL/GenBank/DDBJ databases">
        <authorList>
            <person name="Sun Q."/>
            <person name="Kim S."/>
        </authorList>
    </citation>
    <scope>NUCLEOTIDE SEQUENCE</scope>
    <source>
        <strain evidence="2">KCTC 32337</strain>
    </source>
</reference>
<name>A0A8H9IGR7_9ALTE</name>
<comment type="caution">
    <text evidence="2">The sequence shown here is derived from an EMBL/GenBank/DDBJ whole genome shotgun (WGS) entry which is preliminary data.</text>
</comment>
<feature type="compositionally biased region" description="Polar residues" evidence="1">
    <location>
        <begin position="25"/>
        <end position="36"/>
    </location>
</feature>
<reference evidence="2" key="1">
    <citation type="journal article" date="2014" name="Int. J. Syst. Evol. Microbiol.">
        <title>Complete genome sequence of Corynebacterium casei LMG S-19264T (=DSM 44701T), isolated from a smear-ripened cheese.</title>
        <authorList>
            <consortium name="US DOE Joint Genome Institute (JGI-PGF)"/>
            <person name="Walter F."/>
            <person name="Albersmeier A."/>
            <person name="Kalinowski J."/>
            <person name="Ruckert C."/>
        </authorList>
    </citation>
    <scope>NUCLEOTIDE SEQUENCE</scope>
    <source>
        <strain evidence="2">KCTC 32337</strain>
    </source>
</reference>
<evidence type="ECO:0000313" key="2">
    <source>
        <dbReference type="EMBL" id="GGZ76194.1"/>
    </source>
</evidence>
<organism evidence="2 3">
    <name type="scientific">Paraglaciecola chathamensis</name>
    <dbReference type="NCBI Taxonomy" id="368405"/>
    <lineage>
        <taxon>Bacteria</taxon>
        <taxon>Pseudomonadati</taxon>
        <taxon>Pseudomonadota</taxon>
        <taxon>Gammaproteobacteria</taxon>
        <taxon>Alteromonadales</taxon>
        <taxon>Alteromonadaceae</taxon>
        <taxon>Paraglaciecola</taxon>
    </lineage>
</organism>
<feature type="region of interest" description="Disordered" evidence="1">
    <location>
        <begin position="1"/>
        <end position="39"/>
    </location>
</feature>
<evidence type="ECO:0000313" key="3">
    <source>
        <dbReference type="Proteomes" id="UP000622604"/>
    </source>
</evidence>
<dbReference type="InterPro" id="IPR021254">
    <property type="entry name" value="DUF2806"/>
</dbReference>
<dbReference type="Pfam" id="PF10987">
    <property type="entry name" value="DUF2806"/>
    <property type="match status" value="1"/>
</dbReference>
<accession>A0A8H9IGR7</accession>
<feature type="compositionally biased region" description="Low complexity" evidence="1">
    <location>
        <begin position="15"/>
        <end position="24"/>
    </location>
</feature>
<evidence type="ECO:0000256" key="1">
    <source>
        <dbReference type="SAM" id="MobiDB-lite"/>
    </source>
</evidence>
<gene>
    <name evidence="2" type="ORF">GCM10011274_37890</name>
</gene>
<protein>
    <submittedName>
        <fullName evidence="2">TIGR03899 family protein</fullName>
    </submittedName>
</protein>
<dbReference type="EMBL" id="BMZC01000013">
    <property type="protein sequence ID" value="GGZ76194.1"/>
    <property type="molecule type" value="Genomic_DNA"/>
</dbReference>
<dbReference type="AlphaFoldDB" id="A0A8H9IGR7"/>
<dbReference type="Proteomes" id="UP000622604">
    <property type="component" value="Unassembled WGS sequence"/>
</dbReference>
<dbReference type="NCBIfam" id="TIGR03899">
    <property type="entry name" value="TIGR03899 family protein"/>
    <property type="match status" value="1"/>
</dbReference>
<sequence length="299" mass="33817">MKIDSPNTSQTVQAPKSPSTPTKTETASQQTTAQHNPETKGTAALITQWFAQIGVSLPYQGLRANSIESRVQKRQKIAAQRKLTNIESVFEKALKFCIEDGKNERLDPDWFYNFVNMAEEIHSPAMQELWGKIFAVETNRPGSFSLRTLLILKQLTHKDAQTFRRAVSLSSRRKGDTTPKILTGFYQQPSMLAVFRLRKEQQLNLATFGLSYPDLLSLIDLGLIHQTEIESGEWPINTDVEWRSNGQTFHLNAKKQGTTLKYFKFTTSGAELFTLVGANKQEKYLEALKLILNNAFTIS</sequence>
<dbReference type="RefSeq" id="WP_007986975.1">
    <property type="nucleotide sequence ID" value="NZ_BMZC01000013.1"/>
</dbReference>